<dbReference type="GO" id="GO:0004497">
    <property type="term" value="F:monooxygenase activity"/>
    <property type="evidence" value="ECO:0007669"/>
    <property type="project" value="UniProtKB-KW"/>
</dbReference>
<dbReference type="InterPro" id="IPR011008">
    <property type="entry name" value="Dimeric_a/b-barrel"/>
</dbReference>
<sequence length="257" mass="28836">MGADMIVEYVRYRVDEERWAQFLADYARAARVLARAPQCVDHELSRCVDEPACAVLRITWTSAEDHLQGFRGGELFPEFLAAVRPYVGDIEEMRHYERTPVRGAGGSVPSLYDWAGGAPVLERLTRVFYTHVLADDLIGPLFAHMDDEHPQHVAMWLGEVFGGPDRYTRERGGYPAMLGHHLGKAITEPQRRRWVSLLLDSLDEAGLPDDPEFRAAFVGYVEWGTRLALTNSQPGAAVVRDAPVPRWGWGVAPPWLG</sequence>
<proteinExistence type="predicted"/>
<dbReference type="SUPFAM" id="SSF46458">
    <property type="entry name" value="Globin-like"/>
    <property type="match status" value="1"/>
</dbReference>
<reference evidence="7 8" key="1">
    <citation type="submission" date="2020-08" db="EMBL/GenBank/DDBJ databases">
        <title>Sequencing the genomes of 1000 actinobacteria strains.</title>
        <authorList>
            <person name="Klenk H.-P."/>
        </authorList>
    </citation>
    <scope>NUCLEOTIDE SEQUENCE [LARGE SCALE GENOMIC DNA]</scope>
    <source>
        <strain evidence="7 8">DSM 16678</strain>
    </source>
</reference>
<feature type="binding site" description="distal binding residue" evidence="5">
    <location>
        <position position="152"/>
    </location>
    <ligand>
        <name>heme</name>
        <dbReference type="ChEBI" id="CHEBI:30413"/>
    </ligand>
    <ligandPart>
        <name>Fe</name>
        <dbReference type="ChEBI" id="CHEBI:18248"/>
    </ligandPart>
</feature>
<name>A0A839XY68_9ACTN</name>
<dbReference type="SUPFAM" id="SSF54909">
    <property type="entry name" value="Dimeric alpha+beta barrel"/>
    <property type="match status" value="1"/>
</dbReference>
<dbReference type="GO" id="GO:0019825">
    <property type="term" value="F:oxygen binding"/>
    <property type="evidence" value="ECO:0007669"/>
    <property type="project" value="InterPro"/>
</dbReference>
<evidence type="ECO:0000256" key="3">
    <source>
        <dbReference type="ARBA" id="ARBA00022723"/>
    </source>
</evidence>
<evidence type="ECO:0000259" key="6">
    <source>
        <dbReference type="Pfam" id="PF03992"/>
    </source>
</evidence>
<dbReference type="InterPro" id="IPR012292">
    <property type="entry name" value="Globin/Proto"/>
</dbReference>
<dbReference type="GO" id="GO:0020037">
    <property type="term" value="F:heme binding"/>
    <property type="evidence" value="ECO:0007669"/>
    <property type="project" value="InterPro"/>
</dbReference>
<dbReference type="Proteomes" id="UP000580718">
    <property type="component" value="Unassembled WGS sequence"/>
</dbReference>
<evidence type="ECO:0000256" key="5">
    <source>
        <dbReference type="PIRSR" id="PIRSR601486-1"/>
    </source>
</evidence>
<keyword evidence="1" id="KW-0813">Transport</keyword>
<comment type="caution">
    <text evidence="7">The sequence shown here is derived from an EMBL/GenBank/DDBJ whole genome shotgun (WGS) entry which is preliminary data.</text>
</comment>
<keyword evidence="4 5" id="KW-0408">Iron</keyword>
<gene>
    <name evidence="7" type="ORF">FHX36_000792</name>
</gene>
<feature type="domain" description="ABM" evidence="6">
    <location>
        <begin position="5"/>
        <end position="79"/>
    </location>
</feature>
<dbReference type="GO" id="GO:0046872">
    <property type="term" value="F:metal ion binding"/>
    <property type="evidence" value="ECO:0007669"/>
    <property type="project" value="UniProtKB-KW"/>
</dbReference>
<dbReference type="InterPro" id="IPR001486">
    <property type="entry name" value="Hemoglobin_trunc"/>
</dbReference>
<evidence type="ECO:0000256" key="4">
    <source>
        <dbReference type="ARBA" id="ARBA00023004"/>
    </source>
</evidence>
<dbReference type="Pfam" id="PF03992">
    <property type="entry name" value="ABM"/>
    <property type="match status" value="1"/>
</dbReference>
<dbReference type="InterPro" id="IPR009050">
    <property type="entry name" value="Globin-like_sf"/>
</dbReference>
<dbReference type="AlphaFoldDB" id="A0A839XY68"/>
<keyword evidence="3 5" id="KW-0479">Metal-binding</keyword>
<evidence type="ECO:0000313" key="7">
    <source>
        <dbReference type="EMBL" id="MBB3675057.1"/>
    </source>
</evidence>
<dbReference type="CDD" id="cd14775">
    <property type="entry name" value="TrHb2_O-like"/>
    <property type="match status" value="1"/>
</dbReference>
<evidence type="ECO:0000256" key="1">
    <source>
        <dbReference type="ARBA" id="ARBA00022448"/>
    </source>
</evidence>
<accession>A0A839XY68</accession>
<evidence type="ECO:0000256" key="2">
    <source>
        <dbReference type="ARBA" id="ARBA00022617"/>
    </source>
</evidence>
<dbReference type="Gene3D" id="3.30.70.100">
    <property type="match status" value="1"/>
</dbReference>
<dbReference type="InterPro" id="IPR007138">
    <property type="entry name" value="ABM_dom"/>
</dbReference>
<dbReference type="EMBL" id="JACIBU010000001">
    <property type="protein sequence ID" value="MBB3675057.1"/>
    <property type="molecule type" value="Genomic_DNA"/>
</dbReference>
<dbReference type="RefSeq" id="WP_220036135.1">
    <property type="nucleotide sequence ID" value="NZ_JACIBU010000001.1"/>
</dbReference>
<dbReference type="Gene3D" id="1.10.490.10">
    <property type="entry name" value="Globins"/>
    <property type="match status" value="1"/>
</dbReference>
<protein>
    <submittedName>
        <fullName evidence="7">Truncated hemoglobin YjbI/heme-degrading monooxygenase HmoA</fullName>
    </submittedName>
</protein>
<keyword evidence="7" id="KW-0560">Oxidoreductase</keyword>
<evidence type="ECO:0000313" key="8">
    <source>
        <dbReference type="Proteomes" id="UP000580718"/>
    </source>
</evidence>
<dbReference type="Pfam" id="PF01152">
    <property type="entry name" value="Bac_globin"/>
    <property type="match status" value="1"/>
</dbReference>
<keyword evidence="2 5" id="KW-0349">Heme</keyword>
<organism evidence="7 8">
    <name type="scientific">Modestobacter versicolor</name>
    <dbReference type="NCBI Taxonomy" id="429133"/>
    <lineage>
        <taxon>Bacteria</taxon>
        <taxon>Bacillati</taxon>
        <taxon>Actinomycetota</taxon>
        <taxon>Actinomycetes</taxon>
        <taxon>Geodermatophilales</taxon>
        <taxon>Geodermatophilaceae</taxon>
        <taxon>Modestobacter</taxon>
    </lineage>
</organism>
<keyword evidence="7" id="KW-0503">Monooxygenase</keyword>